<evidence type="ECO:0000256" key="9">
    <source>
        <dbReference type="ARBA" id="ARBA00023033"/>
    </source>
</evidence>
<keyword evidence="9" id="KW-0503">Monooxygenase</keyword>
<evidence type="ECO:0000256" key="2">
    <source>
        <dbReference type="ARBA" id="ARBA00004586"/>
    </source>
</evidence>
<sequence>MSVSALSTPRALGGVSGLLQVASLLGLVLLLLKAAQLYLRRQWLLKALQQFPSPPSHWLYGHMQEFQEETELQPLLKWVEKYPSACARWLWGTKALVLIYDPDYKRWSWGDQSHDSYRMLIPWIGNGLLVLEGQTWFQHRRMLTPAFHYDILKPYNMRTKDKWEGLINPDSHLEVLGHVSLMTLDTIMKCAFGHQGSIQTDRSVTTLQRQGNLKNLIFSQVRNLSHQNDIIYRLTPEGRWSHRTCQLAHQHTDGVIQLRKAHLQKERELEKVRSKRHLDFLDILLFARMENGSSLSDRELRAEVDTFMFEGHDTTASGISWTFYALTSHPEHQQRCREEIQSLLGDGASITWDHLDQMPYITIRIKEAL</sequence>
<evidence type="ECO:0000256" key="11">
    <source>
        <dbReference type="SAM" id="Phobius"/>
    </source>
</evidence>
<comment type="cofactor">
    <cofactor evidence="1">
        <name>heme</name>
        <dbReference type="ChEBI" id="CHEBI:30413"/>
    </cofactor>
</comment>
<keyword evidence="11" id="KW-1133">Transmembrane helix</keyword>
<comment type="similarity">
    <text evidence="3">Belongs to the cytochrome P450 family.</text>
</comment>
<keyword evidence="11" id="KW-0812">Transmembrane</keyword>
<dbReference type="GO" id="GO:0005506">
    <property type="term" value="F:iron ion binding"/>
    <property type="evidence" value="ECO:0007669"/>
    <property type="project" value="InterPro"/>
</dbReference>
<organism evidence="12 13">
    <name type="scientific">Phocoena sinus</name>
    <name type="common">Vaquita</name>
    <dbReference type="NCBI Taxonomy" id="42100"/>
    <lineage>
        <taxon>Eukaryota</taxon>
        <taxon>Metazoa</taxon>
        <taxon>Chordata</taxon>
        <taxon>Craniata</taxon>
        <taxon>Vertebrata</taxon>
        <taxon>Euteleostomi</taxon>
        <taxon>Mammalia</taxon>
        <taxon>Eutheria</taxon>
        <taxon>Laurasiatheria</taxon>
        <taxon>Artiodactyla</taxon>
        <taxon>Whippomorpha</taxon>
        <taxon>Cetacea</taxon>
        <taxon>Odontoceti</taxon>
        <taxon>Phocoenidae</taxon>
        <taxon>Phocoena</taxon>
    </lineage>
</organism>
<reference evidence="12" key="3">
    <citation type="submission" date="2025-09" db="UniProtKB">
        <authorList>
            <consortium name="Ensembl"/>
        </authorList>
    </citation>
    <scope>IDENTIFICATION</scope>
</reference>
<comment type="subcellular location">
    <subcellularLocation>
        <location evidence="2">Endoplasmic reticulum membrane</location>
    </subcellularLocation>
</comment>
<protein>
    <submittedName>
        <fullName evidence="12">Uncharacterized protein</fullName>
    </submittedName>
</protein>
<keyword evidence="7" id="KW-0560">Oxidoreductase</keyword>
<keyword evidence="10 11" id="KW-0472">Membrane</keyword>
<dbReference type="InterPro" id="IPR036396">
    <property type="entry name" value="Cyt_P450_sf"/>
</dbReference>
<evidence type="ECO:0000256" key="3">
    <source>
        <dbReference type="ARBA" id="ARBA00010617"/>
    </source>
</evidence>
<dbReference type="PANTHER" id="PTHR24291:SF39">
    <property type="entry name" value="CYTOCHROME P450 4A11-RELATED"/>
    <property type="match status" value="1"/>
</dbReference>
<dbReference type="InterPro" id="IPR050196">
    <property type="entry name" value="Cytochrome_P450_Monoox"/>
</dbReference>
<gene>
    <name evidence="12" type="primary">LOC116752345</name>
</gene>
<dbReference type="SUPFAM" id="SSF48264">
    <property type="entry name" value="Cytochrome P450"/>
    <property type="match status" value="1"/>
</dbReference>
<evidence type="ECO:0000313" key="13">
    <source>
        <dbReference type="Proteomes" id="UP000694554"/>
    </source>
</evidence>
<proteinExistence type="inferred from homology"/>
<dbReference type="GO" id="GO:0005789">
    <property type="term" value="C:endoplasmic reticulum membrane"/>
    <property type="evidence" value="ECO:0007669"/>
    <property type="project" value="UniProtKB-SubCell"/>
</dbReference>
<reference evidence="12" key="1">
    <citation type="submission" date="2019-08" db="EMBL/GenBank/DDBJ databases">
        <title>Phocoena sinus (Vaquita) genome, mPhoSin1, primary haplotype.</title>
        <authorList>
            <person name="Morin P."/>
            <person name="Mountcastle J."/>
            <person name="Fungtammasan C."/>
            <person name="Rhie A."/>
            <person name="Rojas-Bracho L."/>
            <person name="Smith C.R."/>
            <person name="Taylor B.L."/>
            <person name="Gulland F.M.D."/>
            <person name="Musser W."/>
            <person name="Houck M."/>
            <person name="Haase B."/>
            <person name="Paez S."/>
            <person name="Howe K."/>
            <person name="Torrance J."/>
            <person name="Formenti G."/>
            <person name="Phillippy A."/>
            <person name="Ryder O."/>
            <person name="Jarvis E.D."/>
            <person name="Fedrigo O."/>
        </authorList>
    </citation>
    <scope>NUCLEOTIDE SEQUENCE [LARGE SCALE GENOMIC DNA]</scope>
</reference>
<dbReference type="GO" id="GO:0006629">
    <property type="term" value="P:lipid metabolic process"/>
    <property type="evidence" value="ECO:0007669"/>
    <property type="project" value="UniProtKB-ARBA"/>
</dbReference>
<keyword evidence="4" id="KW-0349">Heme</keyword>
<evidence type="ECO:0000256" key="6">
    <source>
        <dbReference type="ARBA" id="ARBA00022824"/>
    </source>
</evidence>
<keyword evidence="5" id="KW-0479">Metal-binding</keyword>
<evidence type="ECO:0000256" key="7">
    <source>
        <dbReference type="ARBA" id="ARBA00023002"/>
    </source>
</evidence>
<dbReference type="Gene3D" id="1.10.630.10">
    <property type="entry name" value="Cytochrome P450"/>
    <property type="match status" value="1"/>
</dbReference>
<dbReference type="PRINTS" id="PR00464">
    <property type="entry name" value="EP450II"/>
</dbReference>
<dbReference type="Pfam" id="PF00067">
    <property type="entry name" value="p450"/>
    <property type="match status" value="1"/>
</dbReference>
<dbReference type="GO" id="GO:0016712">
    <property type="term" value="F:oxidoreductase activity, acting on paired donors, with incorporation or reduction of molecular oxygen, reduced flavin or flavoprotein as one donor, and incorporation of one atom of oxygen"/>
    <property type="evidence" value="ECO:0007669"/>
    <property type="project" value="UniProtKB-ARBA"/>
</dbReference>
<evidence type="ECO:0000256" key="4">
    <source>
        <dbReference type="ARBA" id="ARBA00022617"/>
    </source>
</evidence>
<evidence type="ECO:0000256" key="10">
    <source>
        <dbReference type="ARBA" id="ARBA00023136"/>
    </source>
</evidence>
<dbReference type="Ensembl" id="ENSPSNT00000012395.1">
    <property type="protein sequence ID" value="ENSPSNP00000010974.1"/>
    <property type="gene ID" value="ENSPSNG00000007825.1"/>
</dbReference>
<dbReference type="InterPro" id="IPR002402">
    <property type="entry name" value="Cyt_P450_E_grp-II"/>
</dbReference>
<keyword evidence="8" id="KW-0408">Iron</keyword>
<dbReference type="GeneTree" id="ENSGT00940000155173"/>
<evidence type="ECO:0000313" key="12">
    <source>
        <dbReference type="Ensembl" id="ENSPSNP00000010974.1"/>
    </source>
</evidence>
<dbReference type="InterPro" id="IPR001128">
    <property type="entry name" value="Cyt_P450"/>
</dbReference>
<evidence type="ECO:0000256" key="1">
    <source>
        <dbReference type="ARBA" id="ARBA00001971"/>
    </source>
</evidence>
<evidence type="ECO:0000256" key="8">
    <source>
        <dbReference type="ARBA" id="ARBA00023004"/>
    </source>
</evidence>
<dbReference type="AlphaFoldDB" id="A0A8C9BQX1"/>
<dbReference type="Proteomes" id="UP000694554">
    <property type="component" value="Chromosome 1"/>
</dbReference>
<dbReference type="PANTHER" id="PTHR24291">
    <property type="entry name" value="CYTOCHROME P450 FAMILY 4"/>
    <property type="match status" value="1"/>
</dbReference>
<dbReference type="GO" id="GO:0020037">
    <property type="term" value="F:heme binding"/>
    <property type="evidence" value="ECO:0007669"/>
    <property type="project" value="InterPro"/>
</dbReference>
<feature type="transmembrane region" description="Helical" evidence="11">
    <location>
        <begin position="12"/>
        <end position="32"/>
    </location>
</feature>
<keyword evidence="13" id="KW-1185">Reference proteome</keyword>
<evidence type="ECO:0000256" key="5">
    <source>
        <dbReference type="ARBA" id="ARBA00022723"/>
    </source>
</evidence>
<reference evidence="12" key="2">
    <citation type="submission" date="2025-08" db="UniProtKB">
        <authorList>
            <consortium name="Ensembl"/>
        </authorList>
    </citation>
    <scope>IDENTIFICATION</scope>
</reference>
<name>A0A8C9BQX1_PHOSS</name>
<accession>A0A8C9BQX1</accession>
<keyword evidence="6" id="KW-0256">Endoplasmic reticulum</keyword>